<dbReference type="SUPFAM" id="SSF53850">
    <property type="entry name" value="Periplasmic binding protein-like II"/>
    <property type="match status" value="1"/>
</dbReference>
<dbReference type="NCBIfam" id="TIGR02122">
    <property type="entry name" value="TRAP_TAXI"/>
    <property type="match status" value="1"/>
</dbReference>
<gene>
    <name evidence="2" type="ORF">HMPREF0908_1628</name>
</gene>
<evidence type="ECO:0000313" key="2">
    <source>
        <dbReference type="EMBL" id="EEQ48082.1"/>
    </source>
</evidence>
<accession>C4V534</accession>
<feature type="chain" id="PRO_5038922271" evidence="1">
    <location>
        <begin position="24"/>
        <end position="322"/>
    </location>
</feature>
<comment type="caution">
    <text evidence="2">The sequence shown here is derived from an EMBL/GenBank/DDBJ whole genome shotgun (WGS) entry which is preliminary data.</text>
</comment>
<name>C4V534_9FIRM</name>
<organism evidence="2 3">
    <name type="scientific">Selenomonas flueggei ATCC 43531</name>
    <dbReference type="NCBI Taxonomy" id="638302"/>
    <lineage>
        <taxon>Bacteria</taxon>
        <taxon>Bacillati</taxon>
        <taxon>Bacillota</taxon>
        <taxon>Negativicutes</taxon>
        <taxon>Selenomonadales</taxon>
        <taxon>Selenomonadaceae</taxon>
        <taxon>Selenomonas</taxon>
    </lineage>
</organism>
<dbReference type="OrthoDB" id="9776669at2"/>
<reference evidence="2 3" key="1">
    <citation type="submission" date="2009-04" db="EMBL/GenBank/DDBJ databases">
        <authorList>
            <person name="Qin X."/>
            <person name="Bachman B."/>
            <person name="Battles P."/>
            <person name="Bell A."/>
            <person name="Bess C."/>
            <person name="Bickham C."/>
            <person name="Chaboub L."/>
            <person name="Chen D."/>
            <person name="Coyle M."/>
            <person name="Deiros D.R."/>
            <person name="Dinh H."/>
            <person name="Forbes L."/>
            <person name="Fowler G."/>
            <person name="Francisco L."/>
            <person name="Fu Q."/>
            <person name="Gubbala S."/>
            <person name="Hale W."/>
            <person name="Han Y."/>
            <person name="Hemphill L."/>
            <person name="Highlander S.K."/>
            <person name="Hirani K."/>
            <person name="Hogues M."/>
            <person name="Jackson L."/>
            <person name="Jakkamsetti A."/>
            <person name="Javaid M."/>
            <person name="Jiang H."/>
            <person name="Korchina V."/>
            <person name="Kovar C."/>
            <person name="Lara F."/>
            <person name="Lee S."/>
            <person name="Mata R."/>
            <person name="Mathew T."/>
            <person name="Moen C."/>
            <person name="Morales K."/>
            <person name="Munidasa M."/>
            <person name="Nazareth L."/>
            <person name="Ngo R."/>
            <person name="Nguyen L."/>
            <person name="Okwuonu G."/>
            <person name="Ongeri F."/>
            <person name="Patil S."/>
            <person name="Petrosino J."/>
            <person name="Pham C."/>
            <person name="Pham P."/>
            <person name="Pu L.-L."/>
            <person name="Puazo M."/>
            <person name="Raj R."/>
            <person name="Reid J."/>
            <person name="Rouhana J."/>
            <person name="Saada N."/>
            <person name="Shang Y."/>
            <person name="Simmons D."/>
            <person name="Thornton R."/>
            <person name="Warren J."/>
            <person name="Weissenberger G."/>
            <person name="Zhang J."/>
            <person name="Zhang L."/>
            <person name="Zhou C."/>
            <person name="Zhu D."/>
            <person name="Muzny D."/>
            <person name="Worley K."/>
            <person name="Gibbs R."/>
        </authorList>
    </citation>
    <scope>NUCLEOTIDE SEQUENCE [LARGE SCALE GENOMIC DNA]</scope>
    <source>
        <strain evidence="2 3">ATCC 43531</strain>
    </source>
</reference>
<dbReference type="RefSeq" id="WP_006690362.1">
    <property type="nucleotide sequence ID" value="NZ_GG694006.1"/>
</dbReference>
<dbReference type="AlphaFoldDB" id="C4V534"/>
<proteinExistence type="predicted"/>
<feature type="signal peptide" evidence="1">
    <location>
        <begin position="1"/>
        <end position="23"/>
    </location>
</feature>
<dbReference type="Gene3D" id="3.40.190.10">
    <property type="entry name" value="Periplasmic binding protein-like II"/>
    <property type="match status" value="2"/>
</dbReference>
<dbReference type="STRING" id="638302.HMPREF0908_1628"/>
<dbReference type="PANTHER" id="PTHR42941:SF1">
    <property type="entry name" value="SLL1037 PROTEIN"/>
    <property type="match status" value="1"/>
</dbReference>
<dbReference type="eggNOG" id="COG2358">
    <property type="taxonomic scope" value="Bacteria"/>
</dbReference>
<dbReference type="CDD" id="cd13567">
    <property type="entry name" value="PBP2_TtGluBP"/>
    <property type="match status" value="1"/>
</dbReference>
<evidence type="ECO:0000313" key="3">
    <source>
        <dbReference type="Proteomes" id="UP000005309"/>
    </source>
</evidence>
<dbReference type="PROSITE" id="PS51257">
    <property type="entry name" value="PROKAR_LIPOPROTEIN"/>
    <property type="match status" value="1"/>
</dbReference>
<protein>
    <submittedName>
        <fullName evidence="2">TRAP transporter solute receptor, TAXI family</fullName>
    </submittedName>
</protein>
<dbReference type="InterPro" id="IPR011852">
    <property type="entry name" value="TRAP_TAXI"/>
</dbReference>
<dbReference type="EMBL" id="ACLA01000022">
    <property type="protein sequence ID" value="EEQ48082.1"/>
    <property type="molecule type" value="Genomic_DNA"/>
</dbReference>
<dbReference type="Pfam" id="PF16868">
    <property type="entry name" value="NMT1_3"/>
    <property type="match status" value="1"/>
</dbReference>
<keyword evidence="1" id="KW-0732">Signal</keyword>
<keyword evidence="2" id="KW-0675">Receptor</keyword>
<keyword evidence="3" id="KW-1185">Reference proteome</keyword>
<dbReference type="PANTHER" id="PTHR42941">
    <property type="entry name" value="SLL1037 PROTEIN"/>
    <property type="match status" value="1"/>
</dbReference>
<dbReference type="Proteomes" id="UP000005309">
    <property type="component" value="Unassembled WGS sequence"/>
</dbReference>
<sequence length="322" mass="33332">MNISTVKKIFAAGAVLVFSAALLTGCGGDSASGKKFLNIGTGGTAGTYYPIGGAIAEILNKEIPGMNASAQSTGASVANINMLRDKAIDLATVQNDITYYAVTGTEMFDGKKVDGLQGIASLYPETCQFVTLQSSGIKDLSELKGKRVAVGAAGSGVEANVRQILAAYGISYDDIDAKFLSFAEGASALKDGNVDVAVLTAGYPTASVQDIASQNPVRLLPVEDKAADALIAKYPFYTKTTIPAGTYGGFNEDIPSVSVMAMLVAGPSVDADMGYSITKAIFSNLDRLQAAHAVGKQITKATAEDGMSLPMNAGAEKYFNEK</sequence>
<dbReference type="HOGENOM" id="CLU_033215_4_1_9"/>
<evidence type="ECO:0000256" key="1">
    <source>
        <dbReference type="SAM" id="SignalP"/>
    </source>
</evidence>